<evidence type="ECO:0000256" key="3">
    <source>
        <dbReference type="ARBA" id="ARBA00022989"/>
    </source>
</evidence>
<dbReference type="InterPro" id="IPR011864">
    <property type="entry name" value="Phosphate_PstC"/>
</dbReference>
<keyword evidence="4 5" id="KW-0472">Membrane</keyword>
<keyword evidence="9" id="KW-1185">Reference proteome</keyword>
<dbReference type="Gene3D" id="1.10.3720.10">
    <property type="entry name" value="MetI-like"/>
    <property type="match status" value="1"/>
</dbReference>
<proteinExistence type="inferred from homology"/>
<dbReference type="PANTHER" id="PTHR42727">
    <property type="entry name" value="PHOSPHATE TRANSPORT SYSTEM PERMEASE PROTEIN"/>
    <property type="match status" value="1"/>
</dbReference>
<name>A0A5P9NJQ7_9GAMM</name>
<reference evidence="8 9" key="1">
    <citation type="submission" date="2019-02" db="EMBL/GenBank/DDBJ databases">
        <authorList>
            <person name="Li S.-H."/>
        </authorList>
    </citation>
    <scope>NUCLEOTIDE SEQUENCE [LARGE SCALE GENOMIC DNA]</scope>
    <source>
        <strain evidence="8 9">IMCC14385</strain>
    </source>
</reference>
<evidence type="ECO:0000313" key="9">
    <source>
        <dbReference type="Proteomes" id="UP000326287"/>
    </source>
</evidence>
<dbReference type="AlphaFoldDB" id="A0A5P9NJQ7"/>
<feature type="transmembrane region" description="Helical" evidence="5">
    <location>
        <begin position="362"/>
        <end position="379"/>
    </location>
</feature>
<feature type="transmembrane region" description="Helical" evidence="5">
    <location>
        <begin position="431"/>
        <end position="454"/>
    </location>
</feature>
<dbReference type="Pfam" id="PF12501">
    <property type="entry name" value="DUF3708"/>
    <property type="match status" value="1"/>
</dbReference>
<dbReference type="GO" id="GO:0005886">
    <property type="term" value="C:plasma membrane"/>
    <property type="evidence" value="ECO:0007669"/>
    <property type="project" value="UniProtKB-SubCell"/>
</dbReference>
<dbReference type="PROSITE" id="PS50928">
    <property type="entry name" value="ABC_TM1"/>
    <property type="match status" value="1"/>
</dbReference>
<feature type="transmembrane region" description="Helical" evidence="5">
    <location>
        <begin position="44"/>
        <end position="67"/>
    </location>
</feature>
<keyword evidence="6" id="KW-1003">Cell membrane</keyword>
<dbReference type="InterPro" id="IPR022182">
    <property type="entry name" value="PstC_N"/>
</dbReference>
<feature type="transmembrane region" description="Helical" evidence="5">
    <location>
        <begin position="305"/>
        <end position="330"/>
    </location>
</feature>
<dbReference type="SUPFAM" id="SSF161098">
    <property type="entry name" value="MetI-like"/>
    <property type="match status" value="1"/>
</dbReference>
<sequence>MQTSTVFLTLLALCLVSFFVGRQRSRMVASAAGGMQVLHSLPKHYGYMTALWAGLPALLVLVTWVGVEGSVIRGIVVSEFPVEILRLSDSEIGLYYNQLVSFAISGGDASLLDPAQVAGAEQYSALVSQSGNLKLLLVSVVAILGGALTVIRITPVLRARNSVESIFTWILFACSSIAVLTTLGIVLSVLFEAVRFFQTIPVQDFLFGLQWSPQMAIRLDQVGASGSFGFVPLLVGTLLISAVAMVIAVPVGLMSAIYLSEYASRRFRAVTKPVLEILAGVPTVVYGFFAALTVAPFIRNFGESLGLTVASESALAAGLVMGIMIIPFVMSLSDDIINAVPDSMREASLGMGATMNETIRKVLLPAALPGIVGGILLAVSRAIGETMIVVMAAGLSAKLTINPLEAVTTITVQIVTLLVGDQEFDSPKTLAAFALGLVLFFVTLLLNVVALYVVRRYREQYE</sequence>
<dbReference type="KEGG" id="halc:EY643_10575"/>
<feature type="transmembrane region" description="Helical" evidence="5">
    <location>
        <begin position="135"/>
        <end position="154"/>
    </location>
</feature>
<keyword evidence="6" id="KW-0997">Cell inner membrane</keyword>
<evidence type="ECO:0000259" key="7">
    <source>
        <dbReference type="PROSITE" id="PS50928"/>
    </source>
</evidence>
<dbReference type="PANTHER" id="PTHR42727:SF1">
    <property type="entry name" value="PHOSPHATE TRANSPORT SYSTEM PERMEASE"/>
    <property type="match status" value="1"/>
</dbReference>
<dbReference type="Proteomes" id="UP000326287">
    <property type="component" value="Chromosome"/>
</dbReference>
<dbReference type="GO" id="GO:0006817">
    <property type="term" value="P:phosphate ion transport"/>
    <property type="evidence" value="ECO:0007669"/>
    <property type="project" value="UniProtKB-KW"/>
</dbReference>
<feature type="transmembrane region" description="Helical" evidence="5">
    <location>
        <begin position="277"/>
        <end position="298"/>
    </location>
</feature>
<keyword evidence="3 5" id="KW-1133">Transmembrane helix</keyword>
<evidence type="ECO:0000256" key="4">
    <source>
        <dbReference type="ARBA" id="ARBA00023136"/>
    </source>
</evidence>
<dbReference type="OrthoDB" id="9785113at2"/>
<feature type="transmembrane region" description="Helical" evidence="5">
    <location>
        <begin position="166"/>
        <end position="191"/>
    </location>
</feature>
<evidence type="ECO:0000256" key="5">
    <source>
        <dbReference type="RuleBase" id="RU363032"/>
    </source>
</evidence>
<evidence type="ECO:0000256" key="1">
    <source>
        <dbReference type="ARBA" id="ARBA00004651"/>
    </source>
</evidence>
<evidence type="ECO:0000256" key="2">
    <source>
        <dbReference type="ARBA" id="ARBA00022692"/>
    </source>
</evidence>
<comment type="subcellular location">
    <subcellularLocation>
        <location evidence="6">Cell inner membrane</location>
        <topology evidence="6">Multi-pass membrane protein</topology>
    </subcellularLocation>
    <subcellularLocation>
        <location evidence="1 5">Cell membrane</location>
        <topology evidence="1 5">Multi-pass membrane protein</topology>
    </subcellularLocation>
</comment>
<organism evidence="8 9">
    <name type="scientific">Halioglobus maricola</name>
    <dbReference type="NCBI Taxonomy" id="2601894"/>
    <lineage>
        <taxon>Bacteria</taxon>
        <taxon>Pseudomonadati</taxon>
        <taxon>Pseudomonadota</taxon>
        <taxon>Gammaproteobacteria</taxon>
        <taxon>Cellvibrionales</taxon>
        <taxon>Halieaceae</taxon>
        <taxon>Halioglobus</taxon>
    </lineage>
</organism>
<dbReference type="InterPro" id="IPR035906">
    <property type="entry name" value="MetI-like_sf"/>
</dbReference>
<dbReference type="CDD" id="cd06261">
    <property type="entry name" value="TM_PBP2"/>
    <property type="match status" value="1"/>
</dbReference>
<keyword evidence="5" id="KW-0813">Transport</keyword>
<dbReference type="Pfam" id="PF00528">
    <property type="entry name" value="BPD_transp_1"/>
    <property type="match status" value="1"/>
</dbReference>
<feature type="transmembrane region" description="Helical" evidence="5">
    <location>
        <begin position="228"/>
        <end position="257"/>
    </location>
</feature>
<accession>A0A5P9NJQ7</accession>
<dbReference type="InterPro" id="IPR000515">
    <property type="entry name" value="MetI-like"/>
</dbReference>
<dbReference type="EMBL" id="CP036422">
    <property type="protein sequence ID" value="QFU76070.1"/>
    <property type="molecule type" value="Genomic_DNA"/>
</dbReference>
<keyword evidence="2 5" id="KW-0812">Transmembrane</keyword>
<evidence type="ECO:0000313" key="8">
    <source>
        <dbReference type="EMBL" id="QFU76070.1"/>
    </source>
</evidence>
<gene>
    <name evidence="8" type="primary">pstC</name>
    <name evidence="8" type="ORF">EY643_10575</name>
</gene>
<protein>
    <recommendedName>
        <fullName evidence="6">Phosphate transport system permease protein</fullName>
    </recommendedName>
</protein>
<dbReference type="NCBIfam" id="TIGR02138">
    <property type="entry name" value="phosphate_pstC"/>
    <property type="match status" value="1"/>
</dbReference>
<feature type="domain" description="ABC transmembrane type-1" evidence="7">
    <location>
        <begin position="234"/>
        <end position="450"/>
    </location>
</feature>
<comment type="similarity">
    <text evidence="6">Belongs to the binding-protein-dependent transport system permease family. CysTW subfamily.</text>
</comment>
<evidence type="ECO:0000256" key="6">
    <source>
        <dbReference type="RuleBase" id="RU363054"/>
    </source>
</evidence>
<dbReference type="GO" id="GO:0005315">
    <property type="term" value="F:phosphate transmembrane transporter activity"/>
    <property type="evidence" value="ECO:0007669"/>
    <property type="project" value="InterPro"/>
</dbReference>
<dbReference type="RefSeq" id="WP_152662175.1">
    <property type="nucleotide sequence ID" value="NZ_CP036422.1"/>
</dbReference>
<comment type="function">
    <text evidence="6">Part of the binding-protein-dependent transport system for phosphate; probably responsible for the translocation of the substrate across the membrane.</text>
</comment>
<keyword evidence="6" id="KW-0592">Phosphate transport</keyword>